<dbReference type="Gene3D" id="3.40.50.300">
    <property type="entry name" value="P-loop containing nucleotide triphosphate hydrolases"/>
    <property type="match status" value="2"/>
</dbReference>
<evidence type="ECO:0000256" key="1">
    <source>
        <dbReference type="ARBA" id="ARBA00005417"/>
    </source>
</evidence>
<keyword evidence="3" id="KW-0762">Sugar transport</keyword>
<evidence type="ECO:0000256" key="3">
    <source>
        <dbReference type="ARBA" id="ARBA00022597"/>
    </source>
</evidence>
<keyword evidence="2" id="KW-0813">Transport</keyword>
<evidence type="ECO:0000313" key="8">
    <source>
        <dbReference type="EMBL" id="MEI9402506.1"/>
    </source>
</evidence>
<evidence type="ECO:0000256" key="6">
    <source>
        <dbReference type="ARBA" id="ARBA00022840"/>
    </source>
</evidence>
<reference evidence="8 9" key="1">
    <citation type="submission" date="2022-12" db="EMBL/GenBank/DDBJ databases">
        <authorList>
            <person name="Muema E."/>
        </authorList>
    </citation>
    <scope>NUCLEOTIDE SEQUENCE [LARGE SCALE GENOMIC DNA]</scope>
    <source>
        <strain evidence="9">1330</strain>
    </source>
</reference>
<gene>
    <name evidence="8" type="ORF">O7A05_10090</name>
</gene>
<dbReference type="PROSITE" id="PS00211">
    <property type="entry name" value="ABC_TRANSPORTER_1"/>
    <property type="match status" value="1"/>
</dbReference>
<name>A0ABU8KBG4_9HYPH</name>
<organism evidence="8 9">
    <name type="scientific">Mesorhizobium argentiipisi</name>
    <dbReference type="NCBI Taxonomy" id="3015175"/>
    <lineage>
        <taxon>Bacteria</taxon>
        <taxon>Pseudomonadati</taxon>
        <taxon>Pseudomonadota</taxon>
        <taxon>Alphaproteobacteria</taxon>
        <taxon>Hyphomicrobiales</taxon>
        <taxon>Phyllobacteriaceae</taxon>
        <taxon>Mesorhizobium</taxon>
    </lineage>
</organism>
<dbReference type="GO" id="GO:0005524">
    <property type="term" value="F:ATP binding"/>
    <property type="evidence" value="ECO:0007669"/>
    <property type="project" value="UniProtKB-KW"/>
</dbReference>
<keyword evidence="6 8" id="KW-0067">ATP-binding</keyword>
<dbReference type="SMART" id="SM00382">
    <property type="entry name" value="AAA"/>
    <property type="match status" value="2"/>
</dbReference>
<evidence type="ECO:0000256" key="5">
    <source>
        <dbReference type="ARBA" id="ARBA00022741"/>
    </source>
</evidence>
<feature type="domain" description="ABC transporter" evidence="7">
    <location>
        <begin position="267"/>
        <end position="508"/>
    </location>
</feature>
<dbReference type="InterPro" id="IPR003593">
    <property type="entry name" value="AAA+_ATPase"/>
</dbReference>
<feature type="domain" description="ABC transporter" evidence="7">
    <location>
        <begin position="13"/>
        <end position="249"/>
    </location>
</feature>
<dbReference type="Pfam" id="PF00005">
    <property type="entry name" value="ABC_tran"/>
    <property type="match status" value="2"/>
</dbReference>
<keyword evidence="5" id="KW-0547">Nucleotide-binding</keyword>
<dbReference type="CDD" id="cd03215">
    <property type="entry name" value="ABC_Carb_Monos_II"/>
    <property type="match status" value="1"/>
</dbReference>
<dbReference type="PROSITE" id="PS50893">
    <property type="entry name" value="ABC_TRANSPORTER_2"/>
    <property type="match status" value="2"/>
</dbReference>
<dbReference type="SUPFAM" id="SSF52540">
    <property type="entry name" value="P-loop containing nucleoside triphosphate hydrolases"/>
    <property type="match status" value="2"/>
</dbReference>
<sequence>MVESNPSPLDVVLRASDISKSFGRTQALKQARLELASGEIHGLLGANGAGKSTLSRVLAGYIQPDKGEIVYRGQQLRLRSTRAALDAGIALVSQETSLAPDLSVLENVFLPELGRRGRLSFPKLRQRAMDLLDRLGQKEILSLDKTVRQLSAAQRQLVEIMKALALNALLIVFDEPTTSLSPKEVERLFDIMAKLRESGAALVFVSHRLEEVFTITDRVTVMREGQSVATSLDTASLTQGELIRLMVGQELSTIYSTPRDPKTAAAARIVLDVEKISSAPAVRDVSFSVREGEILGIGGLVGAGRSETLEAIFGLRKRQGGIIRLDGKALTIREPRDAIAAGIGFVAEDRRIQSIVPDMTVKENLLLAHLGAHRGFGLGYRQREAKVKELLASLDLPPNRLIDSSLLNFSGGMQQKIIIARWLLLEPKVLILDEPTKGVDIRTRSSIYSILRSITAKGISVVVVSSDFDELLGIAERIVVISDGLSIADVPAKSLTEEKLTLLAAPRTSTAQNTEILRGLTRDHGGASFWALLGENDLICLSSVVQNNSVAPGFAAGEAVGISDTQIPKALRDRATSFVCEEDGSRATILVPVTSRRGHDFGWIGLSMPGGRDLPSVEQIRSRISSQIAFHNE</sequence>
<dbReference type="PANTHER" id="PTHR43790">
    <property type="entry name" value="CARBOHYDRATE TRANSPORT ATP-BINDING PROTEIN MG119-RELATED"/>
    <property type="match status" value="1"/>
</dbReference>
<accession>A0ABU8KBG4</accession>
<evidence type="ECO:0000313" key="9">
    <source>
        <dbReference type="Proteomes" id="UP001366503"/>
    </source>
</evidence>
<proteinExistence type="inferred from homology"/>
<dbReference type="InterPro" id="IPR003439">
    <property type="entry name" value="ABC_transporter-like_ATP-bd"/>
</dbReference>
<comment type="similarity">
    <text evidence="1">Belongs to the ABC transporter superfamily.</text>
</comment>
<dbReference type="RefSeq" id="WP_337092870.1">
    <property type="nucleotide sequence ID" value="NZ_JAPYKO010000005.1"/>
</dbReference>
<keyword evidence="9" id="KW-1185">Reference proteome</keyword>
<comment type="caution">
    <text evidence="8">The sequence shown here is derived from an EMBL/GenBank/DDBJ whole genome shotgun (WGS) entry which is preliminary data.</text>
</comment>
<dbReference type="CDD" id="cd03216">
    <property type="entry name" value="ABC_Carb_Monos_I"/>
    <property type="match status" value="1"/>
</dbReference>
<evidence type="ECO:0000256" key="2">
    <source>
        <dbReference type="ARBA" id="ARBA00022448"/>
    </source>
</evidence>
<keyword evidence="4" id="KW-0677">Repeat</keyword>
<dbReference type="InterPro" id="IPR017871">
    <property type="entry name" value="ABC_transporter-like_CS"/>
</dbReference>
<dbReference type="EMBL" id="JAPYKO010000005">
    <property type="protein sequence ID" value="MEI9402506.1"/>
    <property type="molecule type" value="Genomic_DNA"/>
</dbReference>
<dbReference type="InterPro" id="IPR050107">
    <property type="entry name" value="ABC_carbohydrate_import_ATPase"/>
</dbReference>
<dbReference type="Proteomes" id="UP001366503">
    <property type="component" value="Unassembled WGS sequence"/>
</dbReference>
<protein>
    <submittedName>
        <fullName evidence="8">Sugar ABC transporter ATP-binding protein</fullName>
    </submittedName>
</protein>
<dbReference type="InterPro" id="IPR027417">
    <property type="entry name" value="P-loop_NTPase"/>
</dbReference>
<evidence type="ECO:0000256" key="4">
    <source>
        <dbReference type="ARBA" id="ARBA00022737"/>
    </source>
</evidence>
<evidence type="ECO:0000259" key="7">
    <source>
        <dbReference type="PROSITE" id="PS50893"/>
    </source>
</evidence>
<dbReference type="PANTHER" id="PTHR43790:SF9">
    <property type="entry name" value="GALACTOFURANOSE TRANSPORTER ATP-BINDING PROTEIN YTFR"/>
    <property type="match status" value="1"/>
</dbReference>